<name>A0A413RLQ1_9CELL</name>
<keyword evidence="1" id="KW-1133">Transmembrane helix</keyword>
<feature type="transmembrane region" description="Helical" evidence="1">
    <location>
        <begin position="46"/>
        <end position="63"/>
    </location>
</feature>
<keyword evidence="1" id="KW-0472">Membrane</keyword>
<organism evidence="2 3">
    <name type="scientific">Cellulomonas rhizosphaerae</name>
    <dbReference type="NCBI Taxonomy" id="2293719"/>
    <lineage>
        <taxon>Bacteria</taxon>
        <taxon>Bacillati</taxon>
        <taxon>Actinomycetota</taxon>
        <taxon>Actinomycetes</taxon>
        <taxon>Micrococcales</taxon>
        <taxon>Cellulomonadaceae</taxon>
        <taxon>Cellulomonas</taxon>
    </lineage>
</organism>
<sequence>MLAAVAAASAWALAWSAHWSWSLAVRHALPADLSVLTHLRGPLGAVRAVAALVGAVLTVWLVARLASRGWAVVACLVSAFVALCALSGPPWYGPRATFEVMRADLVEAAAQRVDQVDADSYLGTRLPAHLAALSESGTTLTRDGTVFFPQWFGIPDDAGGYFYTASGEPPTGWDMFGEPCTEPLPLEPHWWACGMNPLPAASW</sequence>
<dbReference type="Proteomes" id="UP000283374">
    <property type="component" value="Unassembled WGS sequence"/>
</dbReference>
<evidence type="ECO:0000256" key="1">
    <source>
        <dbReference type="SAM" id="Phobius"/>
    </source>
</evidence>
<evidence type="ECO:0000313" key="2">
    <source>
        <dbReference type="EMBL" id="RHA40981.1"/>
    </source>
</evidence>
<accession>A0A413RLQ1</accession>
<protein>
    <submittedName>
        <fullName evidence="2">Uncharacterized protein</fullName>
    </submittedName>
</protein>
<feature type="transmembrane region" description="Helical" evidence="1">
    <location>
        <begin position="70"/>
        <end position="92"/>
    </location>
</feature>
<comment type="caution">
    <text evidence="2">The sequence shown here is derived from an EMBL/GenBank/DDBJ whole genome shotgun (WGS) entry which is preliminary data.</text>
</comment>
<proteinExistence type="predicted"/>
<dbReference type="EMBL" id="QWKP01000190">
    <property type="protein sequence ID" value="RHA40981.1"/>
    <property type="molecule type" value="Genomic_DNA"/>
</dbReference>
<keyword evidence="3" id="KW-1185">Reference proteome</keyword>
<dbReference type="AlphaFoldDB" id="A0A413RLQ1"/>
<evidence type="ECO:0000313" key="3">
    <source>
        <dbReference type="Proteomes" id="UP000283374"/>
    </source>
</evidence>
<reference evidence="2 3" key="1">
    <citation type="submission" date="2018-08" db="EMBL/GenBank/DDBJ databases">
        <title>Cellulomonas rhizosphaerae sp. nov., a novel actinomycete isolated from soil.</title>
        <authorList>
            <person name="Tian Y."/>
        </authorList>
    </citation>
    <scope>NUCLEOTIDE SEQUENCE [LARGE SCALE GENOMIC DNA]</scope>
    <source>
        <strain evidence="2 3">NEAU-TCZ24</strain>
    </source>
</reference>
<keyword evidence="1" id="KW-0812">Transmembrane</keyword>
<gene>
    <name evidence="2" type="ORF">D1825_09330</name>
</gene>